<dbReference type="RefSeq" id="WP_013490647.1">
    <property type="nucleotide sequence ID" value="NC_014829.1"/>
</dbReference>
<gene>
    <name evidence="2" type="ordered locus">Bcell_4091</name>
</gene>
<evidence type="ECO:0000313" key="2">
    <source>
        <dbReference type="EMBL" id="ADU32321.1"/>
    </source>
</evidence>
<dbReference type="Proteomes" id="UP000001401">
    <property type="component" value="Chromosome"/>
</dbReference>
<evidence type="ECO:0000313" key="3">
    <source>
        <dbReference type="Proteomes" id="UP000001401"/>
    </source>
</evidence>
<keyword evidence="3" id="KW-1185">Reference proteome</keyword>
<dbReference type="KEGG" id="bco:Bcell_4091"/>
<protein>
    <submittedName>
        <fullName evidence="2">Stage II sporulation protein R</fullName>
    </submittedName>
</protein>
<accession>E6TXC6</accession>
<dbReference type="STRING" id="649639.Bcell_4091"/>
<organism evidence="2 3">
    <name type="scientific">Evansella cellulosilytica (strain ATCC 21833 / DSM 2522 / FERM P-1141 / JCM 9156 / N-4)</name>
    <name type="common">Bacillus cellulosilyticus</name>
    <dbReference type="NCBI Taxonomy" id="649639"/>
    <lineage>
        <taxon>Bacteria</taxon>
        <taxon>Bacillati</taxon>
        <taxon>Bacillota</taxon>
        <taxon>Bacilli</taxon>
        <taxon>Bacillales</taxon>
        <taxon>Bacillaceae</taxon>
        <taxon>Evansella</taxon>
    </lineage>
</organism>
<dbReference type="InterPro" id="IPR014202">
    <property type="entry name" value="Spore_II_R"/>
</dbReference>
<dbReference type="HOGENOM" id="CLU_069310_0_0_9"/>
<sequence precursor="true">MNRKARIYTLIGLIILVLSWEAHVIMPAQAGEENYIADESIRLRILANSNSAVDQQVKQDIRDEVNAHITELVEVFDDVEHAREVINENIDGLNHIVESKLAEVGSNNSFNISLQKTNFPTKLYGSRVYPAGEYEAVLIEIGDGQGDNWWCVLFPPLCFLDFNNGDAVAHEAEEKEEAVEKEEQEQEEIEEDDEDEVKVSFFIVDVFTSLWDRITG</sequence>
<reference evidence="2 3" key="1">
    <citation type="submission" date="2010-12" db="EMBL/GenBank/DDBJ databases">
        <title>Complete sequence of Bacillus cellulosilyticus DSM 2522.</title>
        <authorList>
            <consortium name="US DOE Joint Genome Institute"/>
            <person name="Lucas S."/>
            <person name="Copeland A."/>
            <person name="Lapidus A."/>
            <person name="Cheng J.-F."/>
            <person name="Bruce D."/>
            <person name="Goodwin L."/>
            <person name="Pitluck S."/>
            <person name="Chertkov O."/>
            <person name="Detter J.C."/>
            <person name="Han C."/>
            <person name="Tapia R."/>
            <person name="Land M."/>
            <person name="Hauser L."/>
            <person name="Jeffries C."/>
            <person name="Kyrpides N."/>
            <person name="Ivanova N."/>
            <person name="Mikhailova N."/>
            <person name="Brumm P."/>
            <person name="Mead D."/>
            <person name="Woyke T."/>
        </authorList>
    </citation>
    <scope>NUCLEOTIDE SEQUENCE [LARGE SCALE GENOMIC DNA]</scope>
    <source>
        <strain evidence="3">ATCC 21833 / DSM 2522 / FERM P-1141 / JCM 9156 / N-4</strain>
    </source>
</reference>
<dbReference type="eggNOG" id="ENOG5031K93">
    <property type="taxonomic scope" value="Bacteria"/>
</dbReference>
<evidence type="ECO:0000256" key="1">
    <source>
        <dbReference type="SAM" id="MobiDB-lite"/>
    </source>
</evidence>
<dbReference type="EMBL" id="CP002394">
    <property type="protein sequence ID" value="ADU32321.1"/>
    <property type="molecule type" value="Genomic_DNA"/>
</dbReference>
<dbReference type="OrthoDB" id="9793324at2"/>
<dbReference type="NCBIfam" id="TIGR02837">
    <property type="entry name" value="spore_II_R"/>
    <property type="match status" value="1"/>
</dbReference>
<feature type="region of interest" description="Disordered" evidence="1">
    <location>
        <begin position="175"/>
        <end position="194"/>
    </location>
</feature>
<dbReference type="Pfam" id="PF09551">
    <property type="entry name" value="Spore_II_R"/>
    <property type="match status" value="1"/>
</dbReference>
<name>E6TXC6_EVAC2</name>
<proteinExistence type="predicted"/>
<dbReference type="AlphaFoldDB" id="E6TXC6"/>